<keyword evidence="4" id="KW-0325">Glycoprotein</keyword>
<dbReference type="GO" id="GO:0016020">
    <property type="term" value="C:membrane"/>
    <property type="evidence" value="ECO:0007669"/>
    <property type="project" value="UniProtKB-SubCell"/>
</dbReference>
<accession>A0AAD9UL61</accession>
<evidence type="ECO:0000256" key="1">
    <source>
        <dbReference type="ARBA" id="ARBA00004479"/>
    </source>
</evidence>
<name>A0AAD9UL61_RIDPI</name>
<dbReference type="PROSITE" id="PS50835">
    <property type="entry name" value="IG_LIKE"/>
    <property type="match status" value="1"/>
</dbReference>
<comment type="caution">
    <text evidence="7">The sequence shown here is derived from an EMBL/GenBank/DDBJ whole genome shotgun (WGS) entry which is preliminary data.</text>
</comment>
<keyword evidence="5" id="KW-0393">Immunoglobulin domain</keyword>
<evidence type="ECO:0000313" key="7">
    <source>
        <dbReference type="EMBL" id="KAK2193317.1"/>
    </source>
</evidence>
<evidence type="ECO:0000313" key="8">
    <source>
        <dbReference type="Proteomes" id="UP001209878"/>
    </source>
</evidence>
<dbReference type="EMBL" id="JAODUO010000014">
    <property type="protein sequence ID" value="KAK2193317.1"/>
    <property type="molecule type" value="Genomic_DNA"/>
</dbReference>
<dbReference type="InterPro" id="IPR036179">
    <property type="entry name" value="Ig-like_dom_sf"/>
</dbReference>
<organism evidence="7 8">
    <name type="scientific">Ridgeia piscesae</name>
    <name type="common">Tubeworm</name>
    <dbReference type="NCBI Taxonomy" id="27915"/>
    <lineage>
        <taxon>Eukaryota</taxon>
        <taxon>Metazoa</taxon>
        <taxon>Spiralia</taxon>
        <taxon>Lophotrochozoa</taxon>
        <taxon>Annelida</taxon>
        <taxon>Polychaeta</taxon>
        <taxon>Sedentaria</taxon>
        <taxon>Canalipalpata</taxon>
        <taxon>Sabellida</taxon>
        <taxon>Siboglinidae</taxon>
        <taxon>Ridgeia</taxon>
    </lineage>
</organism>
<evidence type="ECO:0000259" key="6">
    <source>
        <dbReference type="PROSITE" id="PS50835"/>
    </source>
</evidence>
<comment type="subcellular location">
    <subcellularLocation>
        <location evidence="1">Membrane</location>
        <topology evidence="1">Single-pass type I membrane protein</topology>
    </subcellularLocation>
</comment>
<dbReference type="PANTHER" id="PTHR11640">
    <property type="entry name" value="NEPHRIN"/>
    <property type="match status" value="1"/>
</dbReference>
<reference evidence="7" key="1">
    <citation type="journal article" date="2023" name="Mol. Biol. Evol.">
        <title>Third-Generation Sequencing Reveals the Adaptive Role of the Epigenome in Three Deep-Sea Polychaetes.</title>
        <authorList>
            <person name="Perez M."/>
            <person name="Aroh O."/>
            <person name="Sun Y."/>
            <person name="Lan Y."/>
            <person name="Juniper S.K."/>
            <person name="Young C.R."/>
            <person name="Angers B."/>
            <person name="Qian P.Y."/>
        </authorList>
    </citation>
    <scope>NUCLEOTIDE SEQUENCE</scope>
    <source>
        <strain evidence="7">R07B-5</strain>
    </source>
</reference>
<keyword evidence="8" id="KW-1185">Reference proteome</keyword>
<dbReference type="InterPro" id="IPR007110">
    <property type="entry name" value="Ig-like_dom"/>
</dbReference>
<dbReference type="Gene3D" id="2.60.40.10">
    <property type="entry name" value="Immunoglobulins"/>
    <property type="match status" value="2"/>
</dbReference>
<evidence type="ECO:0000256" key="5">
    <source>
        <dbReference type="ARBA" id="ARBA00023319"/>
    </source>
</evidence>
<dbReference type="SUPFAM" id="SSF48726">
    <property type="entry name" value="Immunoglobulin"/>
    <property type="match status" value="2"/>
</dbReference>
<dbReference type="Proteomes" id="UP001209878">
    <property type="component" value="Unassembled WGS sequence"/>
</dbReference>
<dbReference type="AlphaFoldDB" id="A0AAD9UL61"/>
<evidence type="ECO:0000256" key="2">
    <source>
        <dbReference type="ARBA" id="ARBA00023136"/>
    </source>
</evidence>
<keyword evidence="3" id="KW-1015">Disulfide bond</keyword>
<evidence type="ECO:0000256" key="3">
    <source>
        <dbReference type="ARBA" id="ARBA00023157"/>
    </source>
</evidence>
<dbReference type="CDD" id="cd00096">
    <property type="entry name" value="Ig"/>
    <property type="match status" value="1"/>
</dbReference>
<sequence>MSCFQSYPAPYKTISSNNDSTDDVKYRITDRYRLTIVKLTLKDEGTYRCRMKNQEYEASLVVLVRPSSVKLSWPRDRDWVEKGKKSRLTCSVKQSRPRATFRWFLATKDITSQAVSPKPTSTSKTGE</sequence>
<keyword evidence="2" id="KW-0472">Membrane</keyword>
<dbReference type="InterPro" id="IPR013783">
    <property type="entry name" value="Ig-like_fold"/>
</dbReference>
<feature type="domain" description="Ig-like" evidence="6">
    <location>
        <begin position="66"/>
        <end position="104"/>
    </location>
</feature>
<evidence type="ECO:0000256" key="4">
    <source>
        <dbReference type="ARBA" id="ARBA00023180"/>
    </source>
</evidence>
<proteinExistence type="predicted"/>
<protein>
    <recommendedName>
        <fullName evidence="6">Ig-like domain-containing protein</fullName>
    </recommendedName>
</protein>
<gene>
    <name evidence="7" type="ORF">NP493_15g00057</name>
</gene>
<dbReference type="InterPro" id="IPR051275">
    <property type="entry name" value="Cell_adhesion_signaling"/>
</dbReference>